<dbReference type="Proteomes" id="UP000235703">
    <property type="component" value="Unassembled WGS sequence"/>
</dbReference>
<dbReference type="RefSeq" id="WP_102162337.1">
    <property type="nucleotide sequence ID" value="NZ_PNFZ01000004.1"/>
</dbReference>
<keyword evidence="4" id="KW-1185">Reference proteome</keyword>
<dbReference type="Gene3D" id="1.20.120.450">
    <property type="entry name" value="dinb family like domain"/>
    <property type="match status" value="1"/>
</dbReference>
<dbReference type="InterPro" id="IPR034660">
    <property type="entry name" value="DinB/YfiT-like"/>
</dbReference>
<keyword evidence="3" id="KW-0032">Aminotransferase</keyword>
<accession>A0A2N6PH54</accession>
<evidence type="ECO:0000259" key="2">
    <source>
        <dbReference type="Pfam" id="PF12867"/>
    </source>
</evidence>
<sequence>MDAVAVLHDMLTRPFQVCRRVLDGISTDDLNAHLADGTNSIAWLLWHTGREADVQLAALTSAPEVWTEQSFHARLGLPAEGFGLGQSAEEAAGIRIDDPEVLGDYLAAVEDEMTAYLRGLDAADLDDVIDEYDGQPITHGVRLVSIIDDAAQHAGQRRSSGAHSDGMPHVHNPAGASGTGILVPTDRNRARRR</sequence>
<organism evidence="3 4">
    <name type="scientific">Brevibacterium luteolum</name>
    <dbReference type="NCBI Taxonomy" id="199591"/>
    <lineage>
        <taxon>Bacteria</taxon>
        <taxon>Bacillati</taxon>
        <taxon>Actinomycetota</taxon>
        <taxon>Actinomycetes</taxon>
        <taxon>Micrococcales</taxon>
        <taxon>Brevibacteriaceae</taxon>
        <taxon>Brevibacterium</taxon>
    </lineage>
</organism>
<dbReference type="EMBL" id="PNFZ01000004">
    <property type="protein sequence ID" value="PMB97993.1"/>
    <property type="molecule type" value="Genomic_DNA"/>
</dbReference>
<evidence type="ECO:0000313" key="4">
    <source>
        <dbReference type="Proteomes" id="UP000235703"/>
    </source>
</evidence>
<gene>
    <name evidence="3" type="ORF">CJ198_09290</name>
</gene>
<dbReference type="SUPFAM" id="SSF109854">
    <property type="entry name" value="DinB/YfiT-like putative metalloenzymes"/>
    <property type="match status" value="1"/>
</dbReference>
<proteinExistence type="predicted"/>
<protein>
    <submittedName>
        <fullName evidence="3">Aspartate/tyrosine/aromatic aminotransferase</fullName>
    </submittedName>
</protein>
<dbReference type="Pfam" id="PF12867">
    <property type="entry name" value="DinB_2"/>
    <property type="match status" value="1"/>
</dbReference>
<dbReference type="InterPro" id="IPR024775">
    <property type="entry name" value="DinB-like"/>
</dbReference>
<dbReference type="OrthoDB" id="2363925at2"/>
<dbReference type="AlphaFoldDB" id="A0A2N6PH54"/>
<feature type="region of interest" description="Disordered" evidence="1">
    <location>
        <begin position="152"/>
        <end position="193"/>
    </location>
</feature>
<comment type="caution">
    <text evidence="3">The sequence shown here is derived from an EMBL/GenBank/DDBJ whole genome shotgun (WGS) entry which is preliminary data.</text>
</comment>
<name>A0A2N6PH54_9MICO</name>
<evidence type="ECO:0000256" key="1">
    <source>
        <dbReference type="SAM" id="MobiDB-lite"/>
    </source>
</evidence>
<evidence type="ECO:0000313" key="3">
    <source>
        <dbReference type="EMBL" id="PMB97993.1"/>
    </source>
</evidence>
<feature type="domain" description="DinB-like" evidence="2">
    <location>
        <begin position="17"/>
        <end position="156"/>
    </location>
</feature>
<keyword evidence="3" id="KW-0808">Transferase</keyword>
<reference evidence="3 4" key="1">
    <citation type="submission" date="2017-09" db="EMBL/GenBank/DDBJ databases">
        <title>Bacterial strain isolated from the female urinary microbiota.</title>
        <authorList>
            <person name="Thomas-White K."/>
            <person name="Kumar N."/>
            <person name="Forster S."/>
            <person name="Putonti C."/>
            <person name="Lawley T."/>
            <person name="Wolfe A.J."/>
        </authorList>
    </citation>
    <scope>NUCLEOTIDE SEQUENCE [LARGE SCALE GENOMIC DNA]</scope>
    <source>
        <strain evidence="3 4">UMB0680</strain>
    </source>
</reference>
<dbReference type="GO" id="GO:0008483">
    <property type="term" value="F:transaminase activity"/>
    <property type="evidence" value="ECO:0007669"/>
    <property type="project" value="UniProtKB-KW"/>
</dbReference>